<accession>A0A914KVU8</accession>
<keyword evidence="1" id="KW-1185">Reference proteome</keyword>
<evidence type="ECO:0000313" key="1">
    <source>
        <dbReference type="Proteomes" id="UP000887563"/>
    </source>
</evidence>
<protein>
    <submittedName>
        <fullName evidence="2">Candidate secreted effector</fullName>
    </submittedName>
</protein>
<dbReference type="AlphaFoldDB" id="A0A914KVU8"/>
<dbReference type="WBParaSite" id="Minc3s00133g05634">
    <property type="protein sequence ID" value="Minc3s00133g05634"/>
    <property type="gene ID" value="Minc3s00133g05634"/>
</dbReference>
<proteinExistence type="predicted"/>
<reference evidence="2" key="1">
    <citation type="submission" date="2022-11" db="UniProtKB">
        <authorList>
            <consortium name="WormBaseParasite"/>
        </authorList>
    </citation>
    <scope>IDENTIFICATION</scope>
</reference>
<name>A0A914KVU8_MELIC</name>
<organism evidence="1 2">
    <name type="scientific">Meloidogyne incognita</name>
    <name type="common">Southern root-knot nematode worm</name>
    <name type="synonym">Oxyuris incognita</name>
    <dbReference type="NCBI Taxonomy" id="6306"/>
    <lineage>
        <taxon>Eukaryota</taxon>
        <taxon>Metazoa</taxon>
        <taxon>Ecdysozoa</taxon>
        <taxon>Nematoda</taxon>
        <taxon>Chromadorea</taxon>
        <taxon>Rhabditida</taxon>
        <taxon>Tylenchina</taxon>
        <taxon>Tylenchomorpha</taxon>
        <taxon>Tylenchoidea</taxon>
        <taxon>Meloidogynidae</taxon>
        <taxon>Meloidogyninae</taxon>
        <taxon>Meloidogyne</taxon>
        <taxon>Meloidogyne incognita group</taxon>
    </lineage>
</organism>
<evidence type="ECO:0000313" key="2">
    <source>
        <dbReference type="WBParaSite" id="Minc3s00133g05634"/>
    </source>
</evidence>
<dbReference type="Proteomes" id="UP000887563">
    <property type="component" value="Unplaced"/>
</dbReference>
<sequence>MEIFLLLKKGRISEQQYLEKNFLLFFFDENEFSANQKMFGQMKSKKKDGDKHAETKLMLPPSKKSQHLLKPKFWHCQELLSSASL</sequence>